<dbReference type="InterPro" id="IPR000608">
    <property type="entry name" value="UBC"/>
</dbReference>
<evidence type="ECO:0000256" key="8">
    <source>
        <dbReference type="ARBA" id="ARBA00022801"/>
    </source>
</evidence>
<dbReference type="InterPro" id="IPR044752">
    <property type="entry name" value="PIN-like_EXO1"/>
</dbReference>
<dbReference type="SUPFAM" id="SSF54495">
    <property type="entry name" value="UBC-like"/>
    <property type="match status" value="1"/>
</dbReference>
<dbReference type="GO" id="GO:0017108">
    <property type="term" value="F:5'-flap endonuclease activity"/>
    <property type="evidence" value="ECO:0007669"/>
    <property type="project" value="TreeGrafter"/>
</dbReference>
<protein>
    <submittedName>
        <fullName evidence="15">Ubiquitin-conjugating enzyme E2-16 kDa</fullName>
    </submittedName>
</protein>
<dbReference type="Gene3D" id="1.10.150.20">
    <property type="entry name" value="5' to 3' exonuclease, C-terminal subdomain"/>
    <property type="match status" value="1"/>
</dbReference>
<evidence type="ECO:0000256" key="5">
    <source>
        <dbReference type="ARBA" id="ARBA00022723"/>
    </source>
</evidence>
<evidence type="ECO:0000313" key="15">
    <source>
        <dbReference type="EMBL" id="EOR00847.1"/>
    </source>
</evidence>
<gene>
    <name evidence="15" type="ORF">J056_004659</name>
</gene>
<evidence type="ECO:0000256" key="1">
    <source>
        <dbReference type="ARBA" id="ARBA00001946"/>
    </source>
</evidence>
<dbReference type="Proteomes" id="UP000014064">
    <property type="component" value="Unassembled WGS sequence"/>
</dbReference>
<dbReference type="GO" id="GO:0016740">
    <property type="term" value="F:transferase activity"/>
    <property type="evidence" value="ECO:0007669"/>
    <property type="project" value="UniProtKB-KW"/>
</dbReference>
<dbReference type="GeneID" id="20377611"/>
<reference evidence="16" key="1">
    <citation type="journal article" date="2013" name="BMC Genomics">
        <title>Genome and transcriptome sequencing of the halophilic fungus Wallemia ichthyophaga: haloadaptations present and absent.</title>
        <authorList>
            <person name="Zajc J."/>
            <person name="Liu Y."/>
            <person name="Dai W."/>
            <person name="Yang Z."/>
            <person name="Hu J."/>
            <person name="Gostincar C."/>
            <person name="Gunde-Cimerman N."/>
        </authorList>
    </citation>
    <scope>NUCLEOTIDE SEQUENCE [LARGE SCALE GENOMIC DNA]</scope>
    <source>
        <strain evidence="16">EXF-994 / CBS 113033</strain>
    </source>
</reference>
<dbReference type="CDD" id="cd23792">
    <property type="entry name" value="UBCc_UBE2D"/>
    <property type="match status" value="1"/>
</dbReference>
<organism evidence="15 16">
    <name type="scientific">Wallemia ichthyophaga (strain EXF-994 / CBS 113033)</name>
    <dbReference type="NCBI Taxonomy" id="1299270"/>
    <lineage>
        <taxon>Eukaryota</taxon>
        <taxon>Fungi</taxon>
        <taxon>Dikarya</taxon>
        <taxon>Basidiomycota</taxon>
        <taxon>Wallemiomycotina</taxon>
        <taxon>Wallemiomycetes</taxon>
        <taxon>Wallemiales</taxon>
        <taxon>Wallemiaceae</taxon>
        <taxon>Wallemia</taxon>
    </lineage>
</organism>
<dbReference type="GO" id="GO:0005634">
    <property type="term" value="C:nucleus"/>
    <property type="evidence" value="ECO:0007669"/>
    <property type="project" value="UniProtKB-SubCell"/>
</dbReference>
<dbReference type="Gene3D" id="3.10.110.10">
    <property type="entry name" value="Ubiquitin Conjugating Enzyme"/>
    <property type="match status" value="1"/>
</dbReference>
<dbReference type="FunFam" id="3.40.50.1010:FF:000002">
    <property type="entry name" value="Exonuclease 1, putative"/>
    <property type="match status" value="1"/>
</dbReference>
<evidence type="ECO:0000259" key="14">
    <source>
        <dbReference type="PROSITE" id="PS50127"/>
    </source>
</evidence>
<dbReference type="SMART" id="SM00279">
    <property type="entry name" value="HhH2"/>
    <property type="match status" value="1"/>
</dbReference>
<dbReference type="InterPro" id="IPR006085">
    <property type="entry name" value="XPG_DNA_repair_N"/>
</dbReference>
<keyword evidence="7" id="KW-0833">Ubl conjugation pathway</keyword>
<evidence type="ECO:0000256" key="3">
    <source>
        <dbReference type="ARBA" id="ARBA00022679"/>
    </source>
</evidence>
<sequence>MALKRINKELLDLGRDPPSSCSAGPTGDNMFRCLASNNNGSTEKSQSPYDGGVFFLNITFPTDYPFKPPKVSFQTKIYHPNINSNGSICLDILKDQWSPALTISKVLLSICSMLTDPNADDPLSPEIAHLYKTDRQRYETTAKEWTLGISGLIPTLKDASKPKHISEYKGQTLAIDAYVLLHRGAFSCPAEIVKAGLITDINQRNLELSKLSTKFLNYSIFQIKAMIAIKVKPYVVFDGGPLGAKLYTESSRDNSRAKNLDIALRLEAQGKKTQARQAFSKCVDITPRMAYELIKVLRSLRVDYVVAPYEADAQMYHLERISLVDGIITEDSDLLVFGARKVIFKLKQDGSCDEISRDRFGLVRLDGIPLCSGQWTDVHFRRMAMLSGCDYLKSLPGVGLKKAFDAVRRGGETFDMLTLYFHHHYENKGKKIPTDYWYKFRLADLAFMHQRIWCPIERKIKPLNPLPVDFAHNEEINDWIGCDMPDEVAEAIANGNLCPITNEEFANEAIATRPKAMTARNTINDKVAPQKSLFDFFNKSTGNNSGRKSFAGVISERKTPKHNTSAGSNHTKQNQKENVSSPYFSAIASTSQPIKRKSNKVEIPRTLKHVSPEQPQPTNNISFSSPTAASDELISSPVSVDVCKDEKKISIEDEEEEVFEEFDTPSRKENIKKAKLSIEATPSPTQRLKQQIEMNDNIKTGDDCLDSDDDCQIITDSSMRSNDTITKSWWERFSYKTTQSQSTTTSTSIPSSPPAEERTQSTPFSSFSVDSQPENAPVKSKSSIKLLNFAYTRQ</sequence>
<dbReference type="SUPFAM" id="SSF88723">
    <property type="entry name" value="PIN domain-like"/>
    <property type="match status" value="1"/>
</dbReference>
<dbReference type="InterPro" id="IPR006084">
    <property type="entry name" value="XPG/Rad2"/>
</dbReference>
<evidence type="ECO:0000256" key="2">
    <source>
        <dbReference type="ARBA" id="ARBA00004123"/>
    </source>
</evidence>
<keyword evidence="5" id="KW-0479">Metal-binding</keyword>
<dbReference type="GO" id="GO:0003677">
    <property type="term" value="F:DNA binding"/>
    <property type="evidence" value="ECO:0007669"/>
    <property type="project" value="InterPro"/>
</dbReference>
<dbReference type="SMART" id="SM00212">
    <property type="entry name" value="UBCc"/>
    <property type="match status" value="1"/>
</dbReference>
<feature type="region of interest" description="Disordered" evidence="13">
    <location>
        <begin position="736"/>
        <end position="781"/>
    </location>
</feature>
<dbReference type="PROSITE" id="PS50127">
    <property type="entry name" value="UBC_2"/>
    <property type="match status" value="1"/>
</dbReference>
<feature type="region of interest" description="Disordered" evidence="13">
    <location>
        <begin position="609"/>
        <end position="630"/>
    </location>
</feature>
<evidence type="ECO:0000256" key="11">
    <source>
        <dbReference type="ARBA" id="ARBA00023242"/>
    </source>
</evidence>
<dbReference type="Pfam" id="PF00867">
    <property type="entry name" value="XPG_I"/>
    <property type="match status" value="1"/>
</dbReference>
<dbReference type="PANTHER" id="PTHR11081">
    <property type="entry name" value="FLAP ENDONUCLEASE FAMILY MEMBER"/>
    <property type="match status" value="1"/>
</dbReference>
<dbReference type="GO" id="GO:0046872">
    <property type="term" value="F:metal ion binding"/>
    <property type="evidence" value="ECO:0007669"/>
    <property type="project" value="UniProtKB-KW"/>
</dbReference>
<feature type="active site" description="Glycyl thioester intermediate" evidence="12">
    <location>
        <position position="89"/>
    </location>
</feature>
<dbReference type="OMA" id="AHNEEIN"/>
<keyword evidence="16" id="KW-1185">Reference proteome</keyword>
<comment type="subcellular location">
    <subcellularLocation>
        <location evidence="2">Nucleus</location>
    </subcellularLocation>
</comment>
<feature type="compositionally biased region" description="Low complexity" evidence="13">
    <location>
        <begin position="737"/>
        <end position="750"/>
    </location>
</feature>
<dbReference type="eggNOG" id="KOG2518">
    <property type="taxonomic scope" value="Eukaryota"/>
</dbReference>
<keyword evidence="10" id="KW-0234">DNA repair</keyword>
<dbReference type="CDD" id="cd09857">
    <property type="entry name" value="PIN_EXO1"/>
    <property type="match status" value="1"/>
</dbReference>
<dbReference type="InterPro" id="IPR029060">
    <property type="entry name" value="PIN-like_dom_sf"/>
</dbReference>
<dbReference type="FunFam" id="3.10.110.10:FF:000002">
    <property type="entry name" value="Ubiquitin-conjugating enzyme E2 D3"/>
    <property type="match status" value="1"/>
</dbReference>
<dbReference type="AlphaFoldDB" id="R9AF99"/>
<feature type="compositionally biased region" description="Polar residues" evidence="13">
    <location>
        <begin position="616"/>
        <end position="628"/>
    </location>
</feature>
<dbReference type="InterPro" id="IPR036279">
    <property type="entry name" value="5-3_exonuclease_C_sf"/>
</dbReference>
<dbReference type="STRING" id="1299270.R9AF99"/>
<evidence type="ECO:0000256" key="4">
    <source>
        <dbReference type="ARBA" id="ARBA00022722"/>
    </source>
</evidence>
<evidence type="ECO:0000256" key="9">
    <source>
        <dbReference type="ARBA" id="ARBA00022842"/>
    </source>
</evidence>
<dbReference type="EMBL" id="KE007232">
    <property type="protein sequence ID" value="EOR00847.1"/>
    <property type="molecule type" value="Genomic_DNA"/>
</dbReference>
<dbReference type="OrthoDB" id="26491at2759"/>
<dbReference type="InterPro" id="IPR016135">
    <property type="entry name" value="UBQ-conjugating_enzyme/RWD"/>
</dbReference>
<accession>R9AF99</accession>
<dbReference type="InterPro" id="IPR006086">
    <property type="entry name" value="XPG-I_dom"/>
</dbReference>
<evidence type="ECO:0000256" key="7">
    <source>
        <dbReference type="ARBA" id="ARBA00022786"/>
    </source>
</evidence>
<feature type="compositionally biased region" description="Polar residues" evidence="13">
    <location>
        <begin position="760"/>
        <end position="781"/>
    </location>
</feature>
<keyword evidence="3" id="KW-0808">Transferase</keyword>
<keyword evidence="11" id="KW-0539">Nucleus</keyword>
<dbReference type="RefSeq" id="XP_009268124.1">
    <property type="nucleotide sequence ID" value="XM_009269849.1"/>
</dbReference>
<dbReference type="HOGENOM" id="CLU_019424_0_0_1"/>
<keyword evidence="8" id="KW-0378">Hydrolase</keyword>
<dbReference type="PROSITE" id="PS00183">
    <property type="entry name" value="UBC_1"/>
    <property type="match status" value="1"/>
</dbReference>
<evidence type="ECO:0000313" key="16">
    <source>
        <dbReference type="Proteomes" id="UP000014064"/>
    </source>
</evidence>
<dbReference type="InterPro" id="IPR023313">
    <property type="entry name" value="UBQ-conjugating_AS"/>
</dbReference>
<evidence type="ECO:0000256" key="10">
    <source>
        <dbReference type="ARBA" id="ARBA00023204"/>
    </source>
</evidence>
<dbReference type="SUPFAM" id="SSF47807">
    <property type="entry name" value="5' to 3' exonuclease, C-terminal subdomain"/>
    <property type="match status" value="1"/>
</dbReference>
<dbReference type="Pfam" id="PF00752">
    <property type="entry name" value="XPG_N"/>
    <property type="match status" value="1"/>
</dbReference>
<dbReference type="GO" id="GO:0006281">
    <property type="term" value="P:DNA repair"/>
    <property type="evidence" value="ECO:0007669"/>
    <property type="project" value="UniProtKB-KW"/>
</dbReference>
<dbReference type="SMART" id="SM00484">
    <property type="entry name" value="XPGI"/>
    <property type="match status" value="1"/>
</dbReference>
<evidence type="ECO:0000256" key="6">
    <source>
        <dbReference type="ARBA" id="ARBA00022763"/>
    </source>
</evidence>
<comment type="cofactor">
    <cofactor evidence="1">
        <name>Mg(2+)</name>
        <dbReference type="ChEBI" id="CHEBI:18420"/>
    </cofactor>
</comment>
<feature type="compositionally biased region" description="Polar residues" evidence="13">
    <location>
        <begin position="562"/>
        <end position="579"/>
    </location>
</feature>
<dbReference type="KEGG" id="wic:J056_004659"/>
<keyword evidence="4" id="KW-0540">Nuclease</keyword>
<keyword evidence="6" id="KW-0227">DNA damage</keyword>
<name>R9AF99_WALI9</name>
<dbReference type="PANTHER" id="PTHR11081:SF65">
    <property type="entry name" value="DNA DAMAGE-INDUCIBLE PROTEIN DIN7-RELATED"/>
    <property type="match status" value="1"/>
</dbReference>
<dbReference type="eggNOG" id="KOG0417">
    <property type="taxonomic scope" value="Eukaryota"/>
</dbReference>
<dbReference type="Pfam" id="PF00179">
    <property type="entry name" value="UQ_con"/>
    <property type="match status" value="1"/>
</dbReference>
<dbReference type="InterPro" id="IPR008918">
    <property type="entry name" value="HhH2"/>
</dbReference>
<dbReference type="PRINTS" id="PR00853">
    <property type="entry name" value="XPGRADSUPER"/>
</dbReference>
<keyword evidence="9" id="KW-0460">Magnesium</keyword>
<dbReference type="Gene3D" id="3.40.50.1010">
    <property type="entry name" value="5'-nuclease"/>
    <property type="match status" value="1"/>
</dbReference>
<evidence type="ECO:0000256" key="13">
    <source>
        <dbReference type="SAM" id="MobiDB-lite"/>
    </source>
</evidence>
<feature type="region of interest" description="Disordered" evidence="13">
    <location>
        <begin position="545"/>
        <end position="579"/>
    </location>
</feature>
<proteinExistence type="predicted"/>
<evidence type="ECO:0000256" key="12">
    <source>
        <dbReference type="PROSITE-ProRule" id="PRU10133"/>
    </source>
</evidence>
<feature type="domain" description="UBC core" evidence="14">
    <location>
        <begin position="1"/>
        <end position="151"/>
    </location>
</feature>
<dbReference type="SMART" id="SM00485">
    <property type="entry name" value="XPGN"/>
    <property type="match status" value="1"/>
</dbReference>